<feature type="compositionally biased region" description="Low complexity" evidence="1">
    <location>
        <begin position="140"/>
        <end position="155"/>
    </location>
</feature>
<name>A0A383UVS0_BLUHO</name>
<sequence>MFFSTPSEIPSHKPSRLLKVYPRPPATDSDMGEARRGKPSLVTPSRSSRSPLPRLPMILLRPSQNTVSSSSSSEEDVPHRSQSRASTRVCVERKKKAAPFHSKLNAEARPPASPTKDKLKISSRSSSRNKQSLPVHQQQPPRSSAHSKPAPSSSTPTPPPDFMGNKLARLKNKGFGNSDQPEGSEKLYSSKARTFTRFPGRPKPPLSPPPPHLSPSAATKLHSHPSKPLAAIPPFLSVVSPSPAPSTVTVVASSPSSESAAQENSRPAPAERREPRLRSGTSSPAPQRGENGAVRLPFCSQAPLTTTANTSAGDEIVCAGPPLDIVQLECYHNHRSMRNSPNKRYPVACMVCQKMDTEPRWRCTWCCLSACRVCLGELHATPHRNLRTCLAQQASRKAL</sequence>
<feature type="compositionally biased region" description="Low complexity" evidence="1">
    <location>
        <begin position="39"/>
        <end position="72"/>
    </location>
</feature>
<accession>A0A383UVS0</accession>
<reference evidence="2 3" key="1">
    <citation type="submission" date="2017-11" db="EMBL/GenBank/DDBJ databases">
        <authorList>
            <person name="Kracher B."/>
        </authorList>
    </citation>
    <scope>NUCLEOTIDE SEQUENCE [LARGE SCALE GENOMIC DNA]</scope>
    <source>
        <strain evidence="2 3">RACE1</strain>
    </source>
</reference>
<gene>
    <name evidence="2" type="ORF">BLGHR1_15250</name>
</gene>
<evidence type="ECO:0000256" key="1">
    <source>
        <dbReference type="SAM" id="MobiDB-lite"/>
    </source>
</evidence>
<dbReference type="VEuPathDB" id="FungiDB:BLGHR1_15250"/>
<evidence type="ECO:0000313" key="3">
    <source>
        <dbReference type="Proteomes" id="UP000275772"/>
    </source>
</evidence>
<organism evidence="2 3">
    <name type="scientific">Blumeria hordei</name>
    <name type="common">Barley powdery mildew</name>
    <name type="synonym">Blumeria graminis f. sp. hordei</name>
    <dbReference type="NCBI Taxonomy" id="2867405"/>
    <lineage>
        <taxon>Eukaryota</taxon>
        <taxon>Fungi</taxon>
        <taxon>Dikarya</taxon>
        <taxon>Ascomycota</taxon>
        <taxon>Pezizomycotina</taxon>
        <taxon>Leotiomycetes</taxon>
        <taxon>Erysiphales</taxon>
        <taxon>Erysiphaceae</taxon>
        <taxon>Blumeria</taxon>
    </lineage>
</organism>
<protein>
    <submittedName>
        <fullName evidence="2">Uncharacterized protein</fullName>
    </submittedName>
</protein>
<feature type="compositionally biased region" description="Low complexity" evidence="1">
    <location>
        <begin position="243"/>
        <end position="261"/>
    </location>
</feature>
<dbReference type="EMBL" id="UNSH01000067">
    <property type="protein sequence ID" value="SZF04454.1"/>
    <property type="molecule type" value="Genomic_DNA"/>
</dbReference>
<proteinExistence type="predicted"/>
<feature type="compositionally biased region" description="Pro residues" evidence="1">
    <location>
        <begin position="201"/>
        <end position="213"/>
    </location>
</feature>
<feature type="region of interest" description="Disordered" evidence="1">
    <location>
        <begin position="243"/>
        <end position="294"/>
    </location>
</feature>
<dbReference type="Proteomes" id="UP000275772">
    <property type="component" value="Unassembled WGS sequence"/>
</dbReference>
<feature type="compositionally biased region" description="Polar residues" evidence="1">
    <location>
        <begin position="129"/>
        <end position="139"/>
    </location>
</feature>
<feature type="region of interest" description="Disordered" evidence="1">
    <location>
        <begin position="1"/>
        <end position="226"/>
    </location>
</feature>
<evidence type="ECO:0000313" key="2">
    <source>
        <dbReference type="EMBL" id="SZF04454.1"/>
    </source>
</evidence>
<dbReference type="AlphaFoldDB" id="A0A383UVS0"/>